<dbReference type="SUPFAM" id="SSF52972">
    <property type="entry name" value="ITPase-like"/>
    <property type="match status" value="1"/>
</dbReference>
<feature type="site" description="Important for substrate specificity" evidence="4">
    <location>
        <position position="13"/>
    </location>
</feature>
<dbReference type="CDD" id="cd00555">
    <property type="entry name" value="Maf"/>
    <property type="match status" value="1"/>
</dbReference>
<dbReference type="PANTHER" id="PTHR43213:SF5">
    <property type="entry name" value="BIFUNCTIONAL DTTP_UTP PYROPHOSPHATASE_METHYLTRANSFERASE PROTEIN-RELATED"/>
    <property type="match status" value="1"/>
</dbReference>
<evidence type="ECO:0000256" key="3">
    <source>
        <dbReference type="ARBA" id="ARBA00023080"/>
    </source>
</evidence>
<evidence type="ECO:0000256" key="2">
    <source>
        <dbReference type="ARBA" id="ARBA00022801"/>
    </source>
</evidence>
<evidence type="ECO:0000256" key="4">
    <source>
        <dbReference type="HAMAP-Rule" id="MF_00528"/>
    </source>
</evidence>
<dbReference type="Proteomes" id="UP001300692">
    <property type="component" value="Unassembled WGS sequence"/>
</dbReference>
<comment type="function">
    <text evidence="4">Nucleoside triphosphate pyrophosphatase that hydrolyzes dTTP and UTP. May have a dual role in cell division arrest and in preventing the incorporation of modified nucleotides into cellular nucleic acids.</text>
</comment>
<dbReference type="NCBIfam" id="TIGR00172">
    <property type="entry name" value="maf"/>
    <property type="match status" value="1"/>
</dbReference>
<dbReference type="PANTHER" id="PTHR43213">
    <property type="entry name" value="BIFUNCTIONAL DTTP/UTP PYROPHOSPHATASE/METHYLTRANSFERASE PROTEIN-RELATED"/>
    <property type="match status" value="1"/>
</dbReference>
<feature type="site" description="Important for substrate specificity" evidence="4">
    <location>
        <position position="152"/>
    </location>
</feature>
<dbReference type="HAMAP" id="MF_00528">
    <property type="entry name" value="Maf"/>
    <property type="match status" value="1"/>
</dbReference>
<keyword evidence="4" id="KW-0963">Cytoplasm</keyword>
<comment type="caution">
    <text evidence="4">Lacks conserved residue(s) required for the propagation of feature annotation.</text>
</comment>
<feature type="site" description="Important for substrate specificity" evidence="4">
    <location>
        <position position="70"/>
    </location>
</feature>
<keyword evidence="3 4" id="KW-0546">Nucleotide metabolism</keyword>
<comment type="catalytic activity">
    <reaction evidence="4">
        <text>UTP + H2O = UMP + diphosphate + H(+)</text>
        <dbReference type="Rhea" id="RHEA:29395"/>
        <dbReference type="ChEBI" id="CHEBI:15377"/>
        <dbReference type="ChEBI" id="CHEBI:15378"/>
        <dbReference type="ChEBI" id="CHEBI:33019"/>
        <dbReference type="ChEBI" id="CHEBI:46398"/>
        <dbReference type="ChEBI" id="CHEBI:57865"/>
        <dbReference type="EC" id="3.6.1.9"/>
    </reaction>
</comment>
<name>A0ABT3CPS3_9BACT</name>
<organism evidence="5 6">
    <name type="scientific">Reichenbachiella ulvae</name>
    <dbReference type="NCBI Taxonomy" id="2980104"/>
    <lineage>
        <taxon>Bacteria</taxon>
        <taxon>Pseudomonadati</taxon>
        <taxon>Bacteroidota</taxon>
        <taxon>Cytophagia</taxon>
        <taxon>Cytophagales</taxon>
        <taxon>Reichenbachiellaceae</taxon>
        <taxon>Reichenbachiella</taxon>
    </lineage>
</organism>
<dbReference type="EC" id="3.6.1.9" evidence="4"/>
<evidence type="ECO:0000313" key="5">
    <source>
        <dbReference type="EMBL" id="MCV9385686.1"/>
    </source>
</evidence>
<dbReference type="InterPro" id="IPR003697">
    <property type="entry name" value="Maf-like"/>
</dbReference>
<comment type="cofactor">
    <cofactor evidence="1 4">
        <name>a divalent metal cation</name>
        <dbReference type="ChEBI" id="CHEBI:60240"/>
    </cofactor>
</comment>
<feature type="active site" description="Proton acceptor" evidence="4">
    <location>
        <position position="69"/>
    </location>
</feature>
<sequence>MKKELVLASGSPRRQQMMRDVGYEFAVRNLDIDESFGDMPAPEVAEFLAKKKNAACRAMLQDEVIVTADTVVVHDGKILGKPVDEKEACEMIKAMSAQEHQVISAVCISDGEKSLSYSDEVVVTMMPLSKEEIEFYVKQFQPMDKAGAYGIQEWIGMVGVEKISGSFYSVVGMPIHWVYKSLKDNFGIFPNQ</sequence>
<dbReference type="PIRSF" id="PIRSF006305">
    <property type="entry name" value="Maf"/>
    <property type="match status" value="1"/>
</dbReference>
<comment type="similarity">
    <text evidence="4">Belongs to the Maf family. YhdE subfamily.</text>
</comment>
<evidence type="ECO:0000313" key="6">
    <source>
        <dbReference type="Proteomes" id="UP001300692"/>
    </source>
</evidence>
<comment type="subcellular location">
    <subcellularLocation>
        <location evidence="4">Cytoplasm</location>
    </subcellularLocation>
</comment>
<reference evidence="5 6" key="1">
    <citation type="submission" date="2022-10" db="EMBL/GenBank/DDBJ databases">
        <title>Comparative genomics and taxonomic characterization of three novel marine species of genus Reichenbachiella exhibiting antioxidant and polysaccharide degradation activities.</title>
        <authorList>
            <person name="Muhammad N."/>
            <person name="Lee Y.-J."/>
            <person name="Ko J."/>
            <person name="Kim S.-G."/>
        </authorList>
    </citation>
    <scope>NUCLEOTIDE SEQUENCE [LARGE SCALE GENOMIC DNA]</scope>
    <source>
        <strain evidence="5 6">ABR2-5</strain>
    </source>
</reference>
<dbReference type="Pfam" id="PF02545">
    <property type="entry name" value="Maf"/>
    <property type="match status" value="1"/>
</dbReference>
<comment type="catalytic activity">
    <reaction evidence="4">
        <text>dTTP + H2O = dTMP + diphosphate + H(+)</text>
        <dbReference type="Rhea" id="RHEA:28534"/>
        <dbReference type="ChEBI" id="CHEBI:15377"/>
        <dbReference type="ChEBI" id="CHEBI:15378"/>
        <dbReference type="ChEBI" id="CHEBI:33019"/>
        <dbReference type="ChEBI" id="CHEBI:37568"/>
        <dbReference type="ChEBI" id="CHEBI:63528"/>
        <dbReference type="EC" id="3.6.1.9"/>
    </reaction>
</comment>
<accession>A0ABT3CPS3</accession>
<dbReference type="Gene3D" id="3.90.950.10">
    <property type="match status" value="1"/>
</dbReference>
<dbReference type="RefSeq" id="WP_264136470.1">
    <property type="nucleotide sequence ID" value="NZ_JAOYOD010000001.1"/>
</dbReference>
<dbReference type="InterPro" id="IPR029001">
    <property type="entry name" value="ITPase-like_fam"/>
</dbReference>
<gene>
    <name evidence="5" type="ORF">N7U62_03385</name>
</gene>
<dbReference type="EMBL" id="JAOYOD010000001">
    <property type="protein sequence ID" value="MCV9385686.1"/>
    <property type="molecule type" value="Genomic_DNA"/>
</dbReference>
<proteinExistence type="inferred from homology"/>
<keyword evidence="2 4" id="KW-0378">Hydrolase</keyword>
<evidence type="ECO:0000256" key="1">
    <source>
        <dbReference type="ARBA" id="ARBA00001968"/>
    </source>
</evidence>
<comment type="caution">
    <text evidence="5">The sequence shown here is derived from an EMBL/GenBank/DDBJ whole genome shotgun (WGS) entry which is preliminary data.</text>
</comment>
<protein>
    <recommendedName>
        <fullName evidence="4">dTTP/UTP pyrophosphatase</fullName>
        <shortName evidence="4">dTTPase/UTPase</shortName>
        <ecNumber evidence="4">3.6.1.9</ecNumber>
    </recommendedName>
    <alternativeName>
        <fullName evidence="4">Nucleoside triphosphate pyrophosphatase</fullName>
    </alternativeName>
    <alternativeName>
        <fullName evidence="4">Nucleotide pyrophosphatase</fullName>
        <shortName evidence="4">Nucleotide PPase</shortName>
    </alternativeName>
</protein>
<keyword evidence="6" id="KW-1185">Reference proteome</keyword>